<reference evidence="1 2" key="1">
    <citation type="submission" date="2019-04" db="EMBL/GenBank/DDBJ databases">
        <title>Novel bacteriophages capable of disrupting biofilms from clinical strains of Aeromonas hydrophila with intrinsic antibiotic resistance.</title>
        <authorList>
            <person name="Kabwe M."/>
            <person name="Brown T.L."/>
            <person name="Speirs L."/>
            <person name="Ku H."/>
            <person name="Leach M."/>
            <person name="Chan H.T."/>
            <person name="Petrovski S."/>
            <person name="Lock P."/>
            <person name="Tucci J."/>
        </authorList>
    </citation>
    <scope>NUCLEOTIDE SEQUENCE [LARGE SCALE GENOMIC DNA]</scope>
</reference>
<gene>
    <name evidence="1" type="ORF">LAh6_72</name>
</gene>
<protein>
    <submittedName>
        <fullName evidence="1">Uncharacterized protein</fullName>
    </submittedName>
</protein>
<evidence type="ECO:0000313" key="2">
    <source>
        <dbReference type="Proteomes" id="UP000319466"/>
    </source>
</evidence>
<organism evidence="1 2">
    <name type="scientific">Aeromonas phage LAh_6</name>
    <dbReference type="NCBI Taxonomy" id="2591030"/>
    <lineage>
        <taxon>Viruses</taxon>
        <taxon>Duplodnaviria</taxon>
        <taxon>Heunggongvirae</taxon>
        <taxon>Uroviricota</taxon>
        <taxon>Caudoviricetes</taxon>
        <taxon>Grimontviridae</taxon>
        <taxon>Lahexavirus</taxon>
        <taxon>Lahexavirus LAh6</taxon>
    </lineage>
</organism>
<keyword evidence="2" id="KW-1185">Reference proteome</keyword>
<dbReference type="EMBL" id="MK838112">
    <property type="protein sequence ID" value="QDH46576.1"/>
    <property type="molecule type" value="Genomic_DNA"/>
</dbReference>
<sequence length="95" mass="11395">MLSIDQFKKIMKSSDYLDEELIDVDDHGWSFMKFIIEIDQFCIDKFEVDKNLLGTFWACEVSTEPEWGIQWETCYTKPYQVEKKEVVKTEWRAVV</sequence>
<name>A0A514A008_9CAUD</name>
<dbReference type="Proteomes" id="UP000319466">
    <property type="component" value="Segment"/>
</dbReference>
<evidence type="ECO:0000313" key="1">
    <source>
        <dbReference type="EMBL" id="QDH46576.1"/>
    </source>
</evidence>
<accession>A0A514A008</accession>
<proteinExistence type="predicted"/>